<proteinExistence type="predicted"/>
<gene>
    <name evidence="1" type="ORF">H0S73_12355</name>
</gene>
<reference evidence="1 2" key="1">
    <citation type="submission" date="2020-07" db="EMBL/GenBank/DDBJ databases">
        <title>Draft genome and description of Microvirga mediterraneensis Marseille-Q2068 sp. nov.</title>
        <authorList>
            <person name="Boxberger M."/>
        </authorList>
    </citation>
    <scope>NUCLEOTIDE SEQUENCE [LARGE SCALE GENOMIC DNA]</scope>
    <source>
        <strain evidence="1 2">Marseille-Q2068</strain>
    </source>
</reference>
<accession>A0A838BPD6</accession>
<organism evidence="1 2">
    <name type="scientific">Microvirga mediterraneensis</name>
    <dbReference type="NCBI Taxonomy" id="2754695"/>
    <lineage>
        <taxon>Bacteria</taxon>
        <taxon>Pseudomonadati</taxon>
        <taxon>Pseudomonadota</taxon>
        <taxon>Alphaproteobacteria</taxon>
        <taxon>Hyphomicrobiales</taxon>
        <taxon>Methylobacteriaceae</taxon>
        <taxon>Microvirga</taxon>
    </lineage>
</organism>
<evidence type="ECO:0000313" key="2">
    <source>
        <dbReference type="Proteomes" id="UP000572984"/>
    </source>
</evidence>
<dbReference type="AlphaFoldDB" id="A0A838BPD6"/>
<dbReference type="RefSeq" id="WP_181052440.1">
    <property type="nucleotide sequence ID" value="NZ_JACDXJ010000001.1"/>
</dbReference>
<protein>
    <submittedName>
        <fullName evidence="1">Uncharacterized protein</fullName>
    </submittedName>
</protein>
<dbReference type="EMBL" id="JACDXJ010000001">
    <property type="protein sequence ID" value="MBA1156919.1"/>
    <property type="molecule type" value="Genomic_DNA"/>
</dbReference>
<name>A0A838BPD6_9HYPH</name>
<sequence>MFHRNLPENFCGGFVSWRLIVLHHVAKALGLLVKVEGFPYGTTRNLDGKRKADLIDGRGTFAGRGQ</sequence>
<dbReference type="Proteomes" id="UP000572984">
    <property type="component" value="Unassembled WGS sequence"/>
</dbReference>
<keyword evidence="2" id="KW-1185">Reference proteome</keyword>
<evidence type="ECO:0000313" key="1">
    <source>
        <dbReference type="EMBL" id="MBA1156919.1"/>
    </source>
</evidence>
<comment type="caution">
    <text evidence="1">The sequence shown here is derived from an EMBL/GenBank/DDBJ whole genome shotgun (WGS) entry which is preliminary data.</text>
</comment>